<keyword evidence="1" id="KW-1133">Transmembrane helix</keyword>
<evidence type="ECO:0000256" key="2">
    <source>
        <dbReference type="SAM" id="SignalP"/>
    </source>
</evidence>
<evidence type="ECO:0000256" key="1">
    <source>
        <dbReference type="SAM" id="Phobius"/>
    </source>
</evidence>
<dbReference type="OrthoDB" id="3520141at2759"/>
<dbReference type="EMBL" id="FJOG01000004">
    <property type="protein sequence ID" value="CZR53654.1"/>
    <property type="molecule type" value="Genomic_DNA"/>
</dbReference>
<accession>A0A1L7WLL7</accession>
<feature type="chain" id="PRO_5009875167" evidence="2">
    <location>
        <begin position="25"/>
        <end position="263"/>
    </location>
</feature>
<feature type="signal peptide" evidence="2">
    <location>
        <begin position="1"/>
        <end position="24"/>
    </location>
</feature>
<keyword evidence="1" id="KW-0472">Membrane</keyword>
<dbReference type="Proteomes" id="UP000184330">
    <property type="component" value="Unassembled WGS sequence"/>
</dbReference>
<feature type="transmembrane region" description="Helical" evidence="1">
    <location>
        <begin position="227"/>
        <end position="248"/>
    </location>
</feature>
<keyword evidence="4" id="KW-1185">Reference proteome</keyword>
<name>A0A1L7WLL7_9HELO</name>
<organism evidence="3 4">
    <name type="scientific">Phialocephala subalpina</name>
    <dbReference type="NCBI Taxonomy" id="576137"/>
    <lineage>
        <taxon>Eukaryota</taxon>
        <taxon>Fungi</taxon>
        <taxon>Dikarya</taxon>
        <taxon>Ascomycota</taxon>
        <taxon>Pezizomycotina</taxon>
        <taxon>Leotiomycetes</taxon>
        <taxon>Helotiales</taxon>
        <taxon>Mollisiaceae</taxon>
        <taxon>Phialocephala</taxon>
        <taxon>Phialocephala fortinii species complex</taxon>
    </lineage>
</organism>
<gene>
    <name evidence="3" type="ORF">PAC_03534</name>
</gene>
<dbReference type="AlphaFoldDB" id="A0A1L7WLL7"/>
<proteinExistence type="predicted"/>
<protein>
    <submittedName>
        <fullName evidence="3">Uncharacterized protein</fullName>
    </submittedName>
</protein>
<sequence length="263" mass="27595">MFNIMPNSVAIWYLWVHLVLLAAASNPSVYVPSSVTTVSPQVFSAEESKVTEAPERNRRQISTNYCTEWSYSNQSPVGCTAPNTCLFTTVSSTFALAYCGVAGSSYLYATACSDYSALTTNPSYETLHCPSAFPYCQSLNFVSDASDTYTMYGCDTWKATSVGVAYPLAGVAITTQALTSSGAAQKTTPTSTGTDIQSAISTLVSTSTSPSTVPVSTSSVPSGVNTAAAIGGALGGFASVVVAVLAVYKFWSKNRKSKEPLNP</sequence>
<evidence type="ECO:0000313" key="4">
    <source>
        <dbReference type="Proteomes" id="UP000184330"/>
    </source>
</evidence>
<keyword evidence="2" id="KW-0732">Signal</keyword>
<reference evidence="3 4" key="1">
    <citation type="submission" date="2016-03" db="EMBL/GenBank/DDBJ databases">
        <authorList>
            <person name="Ploux O."/>
        </authorList>
    </citation>
    <scope>NUCLEOTIDE SEQUENCE [LARGE SCALE GENOMIC DNA]</scope>
    <source>
        <strain evidence="3 4">UAMH 11012</strain>
    </source>
</reference>
<evidence type="ECO:0000313" key="3">
    <source>
        <dbReference type="EMBL" id="CZR53654.1"/>
    </source>
</evidence>
<keyword evidence="1" id="KW-0812">Transmembrane</keyword>